<sequence length="76" mass="8283">MCLCQQNLDELRIVDAGQLWGKEFGTCPTLSVFIAEFDQLRKILPVIACSLYLAAVRGSRATRAVVVGEILEAVAT</sequence>
<evidence type="ECO:0000313" key="1">
    <source>
        <dbReference type="EMBL" id="CAK9866176.1"/>
    </source>
</evidence>
<protein>
    <submittedName>
        <fullName evidence="1">Uncharacterized protein</fullName>
    </submittedName>
</protein>
<gene>
    <name evidence="1" type="ORF">CSSPJE1EN2_LOCUS9171</name>
</gene>
<evidence type="ECO:0000313" key="2">
    <source>
        <dbReference type="Proteomes" id="UP001497522"/>
    </source>
</evidence>
<proteinExistence type="predicted"/>
<keyword evidence="2" id="KW-1185">Reference proteome</keyword>
<dbReference type="Proteomes" id="UP001497522">
    <property type="component" value="Chromosome 16"/>
</dbReference>
<reference evidence="1" key="1">
    <citation type="submission" date="2024-03" db="EMBL/GenBank/DDBJ databases">
        <authorList>
            <consortium name="ELIXIR-Norway"/>
            <consortium name="Elixir Norway"/>
        </authorList>
    </citation>
    <scope>NUCLEOTIDE SEQUENCE</scope>
</reference>
<organism evidence="1 2">
    <name type="scientific">Sphagnum jensenii</name>
    <dbReference type="NCBI Taxonomy" id="128206"/>
    <lineage>
        <taxon>Eukaryota</taxon>
        <taxon>Viridiplantae</taxon>
        <taxon>Streptophyta</taxon>
        <taxon>Embryophyta</taxon>
        <taxon>Bryophyta</taxon>
        <taxon>Sphagnophytina</taxon>
        <taxon>Sphagnopsida</taxon>
        <taxon>Sphagnales</taxon>
        <taxon>Sphagnaceae</taxon>
        <taxon>Sphagnum</taxon>
    </lineage>
</organism>
<accession>A0ABP1AUJ2</accession>
<dbReference type="EMBL" id="OZ023717">
    <property type="protein sequence ID" value="CAK9866176.1"/>
    <property type="molecule type" value="Genomic_DNA"/>
</dbReference>
<name>A0ABP1AUJ2_9BRYO</name>